<evidence type="ECO:0000256" key="10">
    <source>
        <dbReference type="SAM" id="Phobius"/>
    </source>
</evidence>
<dbReference type="EMBL" id="HBIO01025060">
    <property type="protein sequence ID" value="CAE0474389.1"/>
    <property type="molecule type" value="Transcribed_RNA"/>
</dbReference>
<dbReference type="GO" id="GO:1903425">
    <property type="term" value="F:fluoride transmembrane transporter activity"/>
    <property type="evidence" value="ECO:0007669"/>
    <property type="project" value="TreeGrafter"/>
</dbReference>
<reference evidence="11" key="1">
    <citation type="submission" date="2021-01" db="EMBL/GenBank/DDBJ databases">
        <authorList>
            <person name="Corre E."/>
            <person name="Pelletier E."/>
            <person name="Niang G."/>
            <person name="Scheremetjew M."/>
            <person name="Finn R."/>
            <person name="Kale V."/>
            <person name="Holt S."/>
            <person name="Cochrane G."/>
            <person name="Meng A."/>
            <person name="Brown T."/>
            <person name="Cohen L."/>
        </authorList>
    </citation>
    <scope>NUCLEOTIDE SEQUENCE</scope>
    <source>
        <strain evidence="11">MM31A-1</strain>
    </source>
</reference>
<comment type="catalytic activity">
    <reaction evidence="8">
        <text>fluoride(in) = fluoride(out)</text>
        <dbReference type="Rhea" id="RHEA:76159"/>
        <dbReference type="ChEBI" id="CHEBI:17051"/>
    </reaction>
    <physiologicalReaction direction="left-to-right" evidence="8">
        <dbReference type="Rhea" id="RHEA:76160"/>
    </physiologicalReaction>
</comment>
<evidence type="ECO:0000256" key="6">
    <source>
        <dbReference type="ARBA" id="ARBA00023136"/>
    </source>
</evidence>
<feature type="transmembrane region" description="Helical" evidence="10">
    <location>
        <begin position="468"/>
        <end position="492"/>
    </location>
</feature>
<gene>
    <name evidence="11" type="ORF">CDEB00056_LOCUS19242</name>
</gene>
<evidence type="ECO:0000256" key="4">
    <source>
        <dbReference type="ARBA" id="ARBA00022692"/>
    </source>
</evidence>
<organism evidence="11">
    <name type="scientific">Chaetoceros debilis</name>
    <dbReference type="NCBI Taxonomy" id="122233"/>
    <lineage>
        <taxon>Eukaryota</taxon>
        <taxon>Sar</taxon>
        <taxon>Stramenopiles</taxon>
        <taxon>Ochrophyta</taxon>
        <taxon>Bacillariophyta</taxon>
        <taxon>Coscinodiscophyceae</taxon>
        <taxon>Chaetocerotophycidae</taxon>
        <taxon>Chaetocerotales</taxon>
        <taxon>Chaetocerotaceae</taxon>
        <taxon>Chaetoceros</taxon>
    </lineage>
</organism>
<proteinExistence type="inferred from homology"/>
<evidence type="ECO:0000256" key="1">
    <source>
        <dbReference type="ARBA" id="ARBA00002598"/>
    </source>
</evidence>
<sequence>MSSSYGSPTSFARMDEEAEVRTRSSPSLNDNNDGGDISMVPMKDQPGLEGKIEHQPTAYDVPEYDNFDVENDLKVYHGHADFDLELQQVSNSKWNFGKTKRGVIKVCYISVFAILGSLLRILLAQLFGEECRNPGTVGWLKAGQPLCVTADGEASLEGGIIFADLPANLLGSFVMGFMQSTDTMDLPKTFPIAWLSDSSSFQSYDIIHFAIRTGFCGALTTFSSWNSEMVLMMLGVDADRGSLIFRGFLGYFIGVETALASFILGKNVAKYVHSIVNKDLHHEALETRKKKERGVYINTQLADFERRFLSEFDMGIFEIETNPVAVGYLSRWRESTRENRRVGNQLLPLLTDIEYQLLVLDEDIELDETVRAAIMAKWDLESLKKWREVKRHLDIMPVVKDEAAFRFGPAFNWCLVCLVLLIAAIIFENGMDEYSMTYRTMAFAALLAPTGALIRWRMSNWNGKWTKYSWFPLGTMAANLTASIISVTMIALELKLYDGTQSFWLSGTTRALKVGMAGSLSTVSTFINEVASFLSSDHPVHGYAYIACSIISCGIAGTIFYVTIAHAVEPDVYYRGGGTYGY</sequence>
<feature type="transmembrane region" description="Helical" evidence="10">
    <location>
        <begin position="543"/>
        <end position="564"/>
    </location>
</feature>
<dbReference type="Pfam" id="PF02537">
    <property type="entry name" value="CRCB"/>
    <property type="match status" value="2"/>
</dbReference>
<feature type="transmembrane region" description="Helical" evidence="10">
    <location>
        <begin position="410"/>
        <end position="427"/>
    </location>
</feature>
<evidence type="ECO:0000256" key="9">
    <source>
        <dbReference type="SAM" id="MobiDB-lite"/>
    </source>
</evidence>
<comment type="similarity">
    <text evidence="7">Belongs to the fluoride channel Fluc/FEX (TC 1.A.43) family.</text>
</comment>
<accession>A0A7S3VE81</accession>
<comment type="function">
    <text evidence="1">Fluoride channel required for the rapid expulsion of cytoplasmic fluoride.</text>
</comment>
<evidence type="ECO:0000256" key="3">
    <source>
        <dbReference type="ARBA" id="ARBA00022475"/>
    </source>
</evidence>
<dbReference type="AlphaFoldDB" id="A0A7S3VE81"/>
<evidence type="ECO:0008006" key="12">
    <source>
        <dbReference type="Google" id="ProtNLM"/>
    </source>
</evidence>
<comment type="subcellular location">
    <subcellularLocation>
        <location evidence="2">Cell membrane</location>
        <topology evidence="2">Multi-pass membrane protein</topology>
    </subcellularLocation>
</comment>
<dbReference type="PANTHER" id="PTHR28259">
    <property type="entry name" value="FLUORIDE EXPORT PROTEIN 1-RELATED"/>
    <property type="match status" value="1"/>
</dbReference>
<name>A0A7S3VE81_9STRA</name>
<feature type="transmembrane region" description="Helical" evidence="10">
    <location>
        <begin position="243"/>
        <end position="264"/>
    </location>
</feature>
<evidence type="ECO:0000256" key="7">
    <source>
        <dbReference type="ARBA" id="ARBA00035120"/>
    </source>
</evidence>
<dbReference type="InterPro" id="IPR003691">
    <property type="entry name" value="FluC"/>
</dbReference>
<keyword evidence="4 10" id="KW-0812">Transmembrane</keyword>
<feature type="compositionally biased region" description="Basic and acidic residues" evidence="9">
    <location>
        <begin position="13"/>
        <end position="22"/>
    </location>
</feature>
<protein>
    <recommendedName>
        <fullName evidence="12">Fluoride ion transporter CrcB</fullName>
    </recommendedName>
</protein>
<feature type="transmembrane region" description="Helical" evidence="10">
    <location>
        <begin position="106"/>
        <end position="127"/>
    </location>
</feature>
<evidence type="ECO:0000256" key="2">
    <source>
        <dbReference type="ARBA" id="ARBA00004651"/>
    </source>
</evidence>
<evidence type="ECO:0000256" key="8">
    <source>
        <dbReference type="ARBA" id="ARBA00035585"/>
    </source>
</evidence>
<keyword evidence="6 10" id="KW-0472">Membrane</keyword>
<evidence type="ECO:0000256" key="5">
    <source>
        <dbReference type="ARBA" id="ARBA00022989"/>
    </source>
</evidence>
<dbReference type="GO" id="GO:0005886">
    <property type="term" value="C:plasma membrane"/>
    <property type="evidence" value="ECO:0007669"/>
    <property type="project" value="UniProtKB-SubCell"/>
</dbReference>
<feature type="transmembrane region" description="Helical" evidence="10">
    <location>
        <begin position="439"/>
        <end position="456"/>
    </location>
</feature>
<dbReference type="PANTHER" id="PTHR28259:SF1">
    <property type="entry name" value="FLUORIDE EXPORT PROTEIN 1-RELATED"/>
    <property type="match status" value="1"/>
</dbReference>
<evidence type="ECO:0000313" key="11">
    <source>
        <dbReference type="EMBL" id="CAE0474389.1"/>
    </source>
</evidence>
<keyword evidence="3" id="KW-1003">Cell membrane</keyword>
<feature type="compositionally biased region" description="Polar residues" evidence="9">
    <location>
        <begin position="23"/>
        <end position="32"/>
    </location>
</feature>
<keyword evidence="5 10" id="KW-1133">Transmembrane helix</keyword>
<feature type="region of interest" description="Disordered" evidence="9">
    <location>
        <begin position="1"/>
        <end position="50"/>
    </location>
</feature>
<feature type="compositionally biased region" description="Polar residues" evidence="9">
    <location>
        <begin position="1"/>
        <end position="10"/>
    </location>
</feature>